<keyword evidence="3 5" id="KW-0378">Hydrolase</keyword>
<keyword evidence="7" id="KW-1185">Reference proteome</keyword>
<comment type="subcellular location">
    <subcellularLocation>
        <location evidence="1 5">Cytoplasm</location>
    </subcellularLocation>
</comment>
<comment type="caution">
    <text evidence="5">Lacks conserved residue(s) required for the propagation of feature annotation.</text>
</comment>
<evidence type="ECO:0000313" key="6">
    <source>
        <dbReference type="EMBL" id="MBE7941944.1"/>
    </source>
</evidence>
<comment type="cofactor">
    <cofactor evidence="5">
        <name>a divalent metal cation</name>
        <dbReference type="ChEBI" id="CHEBI:60240"/>
    </cofactor>
</comment>
<dbReference type="EMBL" id="JADDOJ010000071">
    <property type="protein sequence ID" value="MBE7941944.1"/>
    <property type="molecule type" value="Genomic_DNA"/>
</dbReference>
<feature type="site" description="Important for substrate specificity" evidence="5">
    <location>
        <position position="163"/>
    </location>
</feature>
<feature type="site" description="Important for substrate specificity" evidence="5">
    <location>
        <position position="79"/>
    </location>
</feature>
<dbReference type="Proteomes" id="UP000715965">
    <property type="component" value="Unassembled WGS sequence"/>
</dbReference>
<dbReference type="SUPFAM" id="SSF52972">
    <property type="entry name" value="ITPase-like"/>
    <property type="match status" value="1"/>
</dbReference>
<dbReference type="PANTHER" id="PTHR43213">
    <property type="entry name" value="BIFUNCTIONAL DTTP/UTP PYROPHOSPHATASE/METHYLTRANSFERASE PROTEIN-RELATED"/>
    <property type="match status" value="1"/>
</dbReference>
<dbReference type="HAMAP" id="MF_00528">
    <property type="entry name" value="Maf"/>
    <property type="match status" value="1"/>
</dbReference>
<gene>
    <name evidence="6" type="primary">maf</name>
    <name evidence="6" type="ORF">IM725_15300</name>
</gene>
<protein>
    <recommendedName>
        <fullName evidence="5">7-methyl-GTP pyrophosphatase</fullName>
        <shortName evidence="5">m(7)GTP pyrophosphatase</shortName>
        <ecNumber evidence="5">3.6.1.-</ecNumber>
    </recommendedName>
</protein>
<dbReference type="InterPro" id="IPR003697">
    <property type="entry name" value="Maf-like"/>
</dbReference>
<dbReference type="Gene3D" id="3.90.950.10">
    <property type="match status" value="1"/>
</dbReference>
<evidence type="ECO:0000313" key="7">
    <source>
        <dbReference type="Proteomes" id="UP000715965"/>
    </source>
</evidence>
<comment type="catalytic activity">
    <reaction evidence="5">
        <text>N(7)-methyl-GTP + H2O = N(7)-methyl-GMP + diphosphate + H(+)</text>
        <dbReference type="Rhea" id="RHEA:58744"/>
        <dbReference type="ChEBI" id="CHEBI:15377"/>
        <dbReference type="ChEBI" id="CHEBI:15378"/>
        <dbReference type="ChEBI" id="CHEBI:33019"/>
        <dbReference type="ChEBI" id="CHEBI:58285"/>
        <dbReference type="ChEBI" id="CHEBI:87133"/>
    </reaction>
</comment>
<organism evidence="6 7">
    <name type="scientific">Ramlibacter aquaticus</name>
    <dbReference type="NCBI Taxonomy" id="2780094"/>
    <lineage>
        <taxon>Bacteria</taxon>
        <taxon>Pseudomonadati</taxon>
        <taxon>Pseudomonadota</taxon>
        <taxon>Betaproteobacteria</taxon>
        <taxon>Burkholderiales</taxon>
        <taxon>Comamonadaceae</taxon>
        <taxon>Ramlibacter</taxon>
    </lineage>
</organism>
<comment type="caution">
    <text evidence="6">The sequence shown here is derived from an EMBL/GenBank/DDBJ whole genome shotgun (WGS) entry which is preliminary data.</text>
</comment>
<evidence type="ECO:0000256" key="5">
    <source>
        <dbReference type="HAMAP-Rule" id="MF_00528"/>
    </source>
</evidence>
<keyword evidence="2 5" id="KW-0963">Cytoplasm</keyword>
<dbReference type="Pfam" id="PF02545">
    <property type="entry name" value="Maf"/>
    <property type="match status" value="1"/>
</dbReference>
<evidence type="ECO:0000256" key="1">
    <source>
        <dbReference type="ARBA" id="ARBA00004496"/>
    </source>
</evidence>
<feature type="active site" description="Proton acceptor" evidence="5">
    <location>
        <position position="78"/>
    </location>
</feature>
<sequence>MPNSPGNSPARPVVLGSSSPYRRELMGRLRIPFEVEVPDVDETPRSGETPRDLALRLALAKARVVAQRRPGAVVIGSDQVADLDGEPLGKPGTHERATAQLRRMRGRTVVFQTALAVACAETGFEQADIAPVRVTFRDLSDREIETYLRAETPYDCAGSARSEGLGIALLEAIESDDPTALVGLPLIRTCRLLRAAGLMLP</sequence>
<evidence type="ECO:0000256" key="4">
    <source>
        <dbReference type="ARBA" id="ARBA00023080"/>
    </source>
</evidence>
<accession>A0ABR9SJ65</accession>
<reference evidence="6 7" key="1">
    <citation type="submission" date="2020-10" db="EMBL/GenBank/DDBJ databases">
        <title>Draft genome of Ramlibacter aquaticus LMG 30558.</title>
        <authorList>
            <person name="Props R."/>
        </authorList>
    </citation>
    <scope>NUCLEOTIDE SEQUENCE [LARGE SCALE GENOMIC DNA]</scope>
    <source>
        <strain evidence="6 7">LMG 30558</strain>
    </source>
</reference>
<dbReference type="CDD" id="cd00555">
    <property type="entry name" value="Maf"/>
    <property type="match status" value="1"/>
</dbReference>
<evidence type="ECO:0000256" key="3">
    <source>
        <dbReference type="ARBA" id="ARBA00022801"/>
    </source>
</evidence>
<evidence type="ECO:0000256" key="2">
    <source>
        <dbReference type="ARBA" id="ARBA00022490"/>
    </source>
</evidence>
<name>A0ABR9SJ65_9BURK</name>
<feature type="site" description="Important for substrate specificity" evidence="5">
    <location>
        <position position="21"/>
    </location>
</feature>
<dbReference type="NCBIfam" id="TIGR00172">
    <property type="entry name" value="maf"/>
    <property type="match status" value="1"/>
</dbReference>
<dbReference type="PANTHER" id="PTHR43213:SF10">
    <property type="entry name" value="7-METHYL-GTP PYROPHOSPHATASE"/>
    <property type="match status" value="1"/>
</dbReference>
<proteinExistence type="inferred from homology"/>
<keyword evidence="4 5" id="KW-0546">Nucleotide metabolism</keyword>
<dbReference type="EC" id="3.6.1.-" evidence="5"/>
<dbReference type="InterPro" id="IPR029001">
    <property type="entry name" value="ITPase-like_fam"/>
</dbReference>
<dbReference type="PIRSF" id="PIRSF006305">
    <property type="entry name" value="Maf"/>
    <property type="match status" value="1"/>
</dbReference>
<comment type="function">
    <text evidence="5">Nucleoside triphosphate pyrophosphatase that hydrolyzes 7-methyl-GTP (m(7)GTP). May have a dual role in cell division arrest and in preventing the incorporation of modified nucleotides into cellular nucleic acids.</text>
</comment>
<dbReference type="RefSeq" id="WP_193781506.1">
    <property type="nucleotide sequence ID" value="NZ_JADDOJ010000071.1"/>
</dbReference>
<comment type="similarity">
    <text evidence="5">Belongs to the Maf family. YceF subfamily.</text>
</comment>